<dbReference type="EMBL" id="AP027452">
    <property type="protein sequence ID" value="BDY26752.1"/>
    <property type="molecule type" value="Genomic_DNA"/>
</dbReference>
<protein>
    <submittedName>
        <fullName evidence="2">Aminoacrylate hydrolase RutD</fullName>
        <ecNumber evidence="2">3.5.1.-</ecNumber>
    </submittedName>
</protein>
<dbReference type="InterPro" id="IPR022742">
    <property type="entry name" value="Hydrolase_4"/>
</dbReference>
<reference evidence="2" key="1">
    <citation type="submission" date="2023-03" db="EMBL/GenBank/DDBJ databases">
        <title>Draft genome sequence of a Mycolicibacterium mageritense strain H4_3_1 isolated from a hybrid biological-inorganic system reactor.</title>
        <authorList>
            <person name="Feng X."/>
            <person name="Kazama D."/>
            <person name="Sato K."/>
            <person name="Kobayashi H."/>
        </authorList>
    </citation>
    <scope>NUCLEOTIDE SEQUENCE</scope>
    <source>
        <strain evidence="2">H4_3_1</strain>
    </source>
</reference>
<dbReference type="SUPFAM" id="SSF53474">
    <property type="entry name" value="alpha/beta-Hydrolases"/>
    <property type="match status" value="1"/>
</dbReference>
<proteinExistence type="predicted"/>
<feature type="domain" description="Serine aminopeptidase S33" evidence="1">
    <location>
        <begin position="140"/>
        <end position="229"/>
    </location>
</feature>
<feature type="domain" description="Serine aminopeptidase S33" evidence="1">
    <location>
        <begin position="20"/>
        <end position="128"/>
    </location>
</feature>
<dbReference type="InterPro" id="IPR029058">
    <property type="entry name" value="AB_hydrolase_fold"/>
</dbReference>
<dbReference type="PANTHER" id="PTHR11614">
    <property type="entry name" value="PHOSPHOLIPASE-RELATED"/>
    <property type="match status" value="1"/>
</dbReference>
<dbReference type="Gene3D" id="3.40.50.1820">
    <property type="entry name" value="alpha/beta hydrolase"/>
    <property type="match status" value="1"/>
</dbReference>
<evidence type="ECO:0000313" key="2">
    <source>
        <dbReference type="EMBL" id="BDY26752.1"/>
    </source>
</evidence>
<dbReference type="Proteomes" id="UP001241092">
    <property type="component" value="Chromosome"/>
</dbReference>
<gene>
    <name evidence="2" type="primary">rutD_1</name>
    <name evidence="2" type="ORF">hbim_00667</name>
</gene>
<dbReference type="InterPro" id="IPR051044">
    <property type="entry name" value="MAG_DAG_Lipase"/>
</dbReference>
<dbReference type="Pfam" id="PF12146">
    <property type="entry name" value="Hydrolase_4"/>
    <property type="match status" value="2"/>
</dbReference>
<keyword evidence="2" id="KW-0378">Hydrolase</keyword>
<dbReference type="AlphaFoldDB" id="A0AAI8TQJ9"/>
<name>A0AAI8TQJ9_MYCME</name>
<evidence type="ECO:0000259" key="1">
    <source>
        <dbReference type="Pfam" id="PF12146"/>
    </source>
</evidence>
<accession>A0AAI8TQJ9</accession>
<evidence type="ECO:0000313" key="3">
    <source>
        <dbReference type="Proteomes" id="UP001241092"/>
    </source>
</evidence>
<dbReference type="EC" id="3.5.1.-" evidence="2"/>
<sequence length="249" mass="26408">MPFLDGDCGQFYYRHWDTEAPRAQVLLLHGFGEHTGHYHRLAGQLTAVGLDVWGPDHIGHGHTGGPAGMFASVDDLASNAAVLLGVMSAARLPVAIVGHSLGAVTGALLAIEKPCAAVSLVMTGAPLWGLPEVDEHDLVMSTDEAYLDALEHDPLGFDTAAAEPNLWHALDTAGYDVRQELPALDLPILMINGEHDVFAPPRKAAEFAAELRRGRAVAIRGGHHDIPNDVAHRQVAALIAEACLSVARG</sequence>
<dbReference type="GO" id="GO:0016787">
    <property type="term" value="F:hydrolase activity"/>
    <property type="evidence" value="ECO:0007669"/>
    <property type="project" value="UniProtKB-KW"/>
</dbReference>
<dbReference type="RefSeq" id="WP_286213486.1">
    <property type="nucleotide sequence ID" value="NZ_AP027452.1"/>
</dbReference>
<organism evidence="2 3">
    <name type="scientific">Mycolicibacterium mageritense</name>
    <name type="common">Mycobacterium mageritense</name>
    <dbReference type="NCBI Taxonomy" id="53462"/>
    <lineage>
        <taxon>Bacteria</taxon>
        <taxon>Bacillati</taxon>
        <taxon>Actinomycetota</taxon>
        <taxon>Actinomycetes</taxon>
        <taxon>Mycobacteriales</taxon>
        <taxon>Mycobacteriaceae</taxon>
        <taxon>Mycolicibacterium</taxon>
    </lineage>
</organism>